<dbReference type="PANTHER" id="PTHR38011:SF11">
    <property type="entry name" value="2,5-DIAMINO-6-RIBOSYLAMINO-4(3H)-PYRIMIDINONE 5'-PHOSPHATE REDUCTASE"/>
    <property type="match status" value="1"/>
</dbReference>
<dbReference type="InterPro" id="IPR024072">
    <property type="entry name" value="DHFR-like_dom_sf"/>
</dbReference>
<comment type="caution">
    <text evidence="2">The sequence shown here is derived from an EMBL/GenBank/DDBJ whole genome shotgun (WGS) entry which is preliminary data.</text>
</comment>
<dbReference type="Gene3D" id="3.40.430.10">
    <property type="entry name" value="Dihydrofolate Reductase, subunit A"/>
    <property type="match status" value="1"/>
</dbReference>
<organism evidence="2 3">
    <name type="scientific">Candidatus Woykebacteria bacterium RIFCSPLOWO2_01_FULL_43_14</name>
    <dbReference type="NCBI Taxonomy" id="1802605"/>
    <lineage>
        <taxon>Bacteria</taxon>
        <taxon>Candidatus Woykeibacteriota</taxon>
    </lineage>
</organism>
<gene>
    <name evidence="2" type="ORF">A3A61_03365</name>
</gene>
<dbReference type="STRING" id="1802605.A3A61_03365"/>
<dbReference type="GO" id="GO:0008703">
    <property type="term" value="F:5-amino-6-(5-phosphoribosylamino)uracil reductase activity"/>
    <property type="evidence" value="ECO:0007669"/>
    <property type="project" value="InterPro"/>
</dbReference>
<feature type="domain" description="Bacterial bifunctional deaminase-reductase C-terminal" evidence="1">
    <location>
        <begin position="2"/>
        <end position="175"/>
    </location>
</feature>
<sequence length="181" mass="20503">MRKIILFNLITLDGFFAGPNGELDWHNVDDEFNKFAIEQLGQIDTLIFGRVTYELMAGFWPTEQGKKDDPAVAEAMNSLPKIVYSKTLDKLEWENCTLRTEIDPEEINSLKSQLGKTIAIFGSANLAASFIKLGLIDEFRLLLNPVALGEGRPLFREPLKLRLLKTREFKNGNVLISYQPV</sequence>
<proteinExistence type="predicted"/>
<dbReference type="AlphaFoldDB" id="A0A1G1WYG1"/>
<dbReference type="Proteomes" id="UP000177718">
    <property type="component" value="Unassembled WGS sequence"/>
</dbReference>
<name>A0A1G1WYG1_9BACT</name>
<dbReference type="InterPro" id="IPR050765">
    <property type="entry name" value="Riboflavin_Biosynth_HTPR"/>
</dbReference>
<dbReference type="EMBL" id="MHDB01000005">
    <property type="protein sequence ID" value="OGY32802.1"/>
    <property type="molecule type" value="Genomic_DNA"/>
</dbReference>
<dbReference type="PANTHER" id="PTHR38011">
    <property type="entry name" value="DIHYDROFOLATE REDUCTASE FAMILY PROTEIN (AFU_ORTHOLOGUE AFUA_8G06820)"/>
    <property type="match status" value="1"/>
</dbReference>
<dbReference type="SUPFAM" id="SSF53597">
    <property type="entry name" value="Dihydrofolate reductase-like"/>
    <property type="match status" value="1"/>
</dbReference>
<dbReference type="InterPro" id="IPR002734">
    <property type="entry name" value="RibDG_C"/>
</dbReference>
<evidence type="ECO:0000313" key="2">
    <source>
        <dbReference type="EMBL" id="OGY32802.1"/>
    </source>
</evidence>
<reference evidence="2 3" key="1">
    <citation type="journal article" date="2016" name="Nat. Commun.">
        <title>Thousands of microbial genomes shed light on interconnected biogeochemical processes in an aquifer system.</title>
        <authorList>
            <person name="Anantharaman K."/>
            <person name="Brown C.T."/>
            <person name="Hug L.A."/>
            <person name="Sharon I."/>
            <person name="Castelle C.J."/>
            <person name="Probst A.J."/>
            <person name="Thomas B.C."/>
            <person name="Singh A."/>
            <person name="Wilkins M.J."/>
            <person name="Karaoz U."/>
            <person name="Brodie E.L."/>
            <person name="Williams K.H."/>
            <person name="Hubbard S.S."/>
            <person name="Banfield J.F."/>
        </authorList>
    </citation>
    <scope>NUCLEOTIDE SEQUENCE [LARGE SCALE GENOMIC DNA]</scope>
</reference>
<protein>
    <submittedName>
        <fullName evidence="2">Riboflavin biosynthesis protein RibD</fullName>
    </submittedName>
</protein>
<accession>A0A1G1WYG1</accession>
<dbReference type="Pfam" id="PF01872">
    <property type="entry name" value="RibD_C"/>
    <property type="match status" value="1"/>
</dbReference>
<evidence type="ECO:0000259" key="1">
    <source>
        <dbReference type="Pfam" id="PF01872"/>
    </source>
</evidence>
<dbReference type="GO" id="GO:0009231">
    <property type="term" value="P:riboflavin biosynthetic process"/>
    <property type="evidence" value="ECO:0007669"/>
    <property type="project" value="InterPro"/>
</dbReference>
<evidence type="ECO:0000313" key="3">
    <source>
        <dbReference type="Proteomes" id="UP000177718"/>
    </source>
</evidence>